<evidence type="ECO:0000259" key="3">
    <source>
        <dbReference type="Pfam" id="PF00496"/>
    </source>
</evidence>
<dbReference type="Gene3D" id="3.10.105.10">
    <property type="entry name" value="Dipeptide-binding Protein, Domain 3"/>
    <property type="match status" value="1"/>
</dbReference>
<accession>A0A376CWJ1</accession>
<dbReference type="PANTHER" id="PTHR30290">
    <property type="entry name" value="PERIPLASMIC BINDING COMPONENT OF ABC TRANSPORTER"/>
    <property type="match status" value="1"/>
</dbReference>
<evidence type="ECO:0000256" key="2">
    <source>
        <dbReference type="ARBA" id="ARBA00022729"/>
    </source>
</evidence>
<feature type="domain" description="Solute-binding protein family 5" evidence="3">
    <location>
        <begin position="6"/>
        <end position="75"/>
    </location>
</feature>
<dbReference type="EMBL" id="UFXW01000004">
    <property type="protein sequence ID" value="STC76925.1"/>
    <property type="molecule type" value="Genomic_DNA"/>
</dbReference>
<protein>
    <submittedName>
        <fullName evidence="4">Dipeptide ABC transporter, substrate-binding protein</fullName>
    </submittedName>
</protein>
<dbReference type="PANTHER" id="PTHR30290:SF38">
    <property type="entry name" value="D,D-DIPEPTIDE-BINDING PERIPLASMIC PROTEIN DDPA-RELATED"/>
    <property type="match status" value="1"/>
</dbReference>
<organism evidence="4 5">
    <name type="scientific">Escherichia coli</name>
    <dbReference type="NCBI Taxonomy" id="562"/>
    <lineage>
        <taxon>Bacteria</taxon>
        <taxon>Pseudomonadati</taxon>
        <taxon>Pseudomonadota</taxon>
        <taxon>Gammaproteobacteria</taxon>
        <taxon>Enterobacterales</taxon>
        <taxon>Enterobacteriaceae</taxon>
        <taxon>Escherichia</taxon>
    </lineage>
</organism>
<gene>
    <name evidence="4" type="primary">dppA_3</name>
    <name evidence="4" type="ORF">NCTC10767_01255</name>
</gene>
<dbReference type="SUPFAM" id="SSF53850">
    <property type="entry name" value="Periplasmic binding protein-like II"/>
    <property type="match status" value="1"/>
</dbReference>
<dbReference type="InterPro" id="IPR000914">
    <property type="entry name" value="SBP_5_dom"/>
</dbReference>
<dbReference type="InterPro" id="IPR039424">
    <property type="entry name" value="SBP_5"/>
</dbReference>
<name>A0A376CWJ1_ECOLX</name>
<dbReference type="GO" id="GO:0042938">
    <property type="term" value="P:dipeptide transport"/>
    <property type="evidence" value="ECO:0007669"/>
    <property type="project" value="TreeGrafter"/>
</dbReference>
<comment type="similarity">
    <text evidence="1">Belongs to the bacterial solute-binding protein 5 family.</text>
</comment>
<dbReference type="GO" id="GO:1904680">
    <property type="term" value="F:peptide transmembrane transporter activity"/>
    <property type="evidence" value="ECO:0007669"/>
    <property type="project" value="TreeGrafter"/>
</dbReference>
<evidence type="ECO:0000313" key="5">
    <source>
        <dbReference type="Proteomes" id="UP000254647"/>
    </source>
</evidence>
<dbReference type="AlphaFoldDB" id="A0A376CWJ1"/>
<dbReference type="GO" id="GO:0030288">
    <property type="term" value="C:outer membrane-bounded periplasmic space"/>
    <property type="evidence" value="ECO:0007669"/>
    <property type="project" value="TreeGrafter"/>
</dbReference>
<evidence type="ECO:0000256" key="1">
    <source>
        <dbReference type="ARBA" id="ARBA00005695"/>
    </source>
</evidence>
<proteinExistence type="inferred from homology"/>
<dbReference type="Gene3D" id="3.40.190.10">
    <property type="entry name" value="Periplasmic binding protein-like II"/>
    <property type="match status" value="1"/>
</dbReference>
<keyword evidence="2" id="KW-0732">Signal</keyword>
<dbReference type="Proteomes" id="UP000254647">
    <property type="component" value="Unassembled WGS sequence"/>
</dbReference>
<sequence>MPVQRPYNPNARRMAEMIQADWAKVGVQAKIVTYEWGEYLKRAKDGEHQTVMMGWTGDNGDPDNFFATLFSCAASEQGSNYSKWCYKPFEDLIQPARATDDHNKRVELYKQAQVVMHDQAPALIIAHSTVFEPVRKEVKGYVVDPLGKHHFENVSIE</sequence>
<evidence type="ECO:0000313" key="4">
    <source>
        <dbReference type="EMBL" id="STC76925.1"/>
    </source>
</evidence>
<dbReference type="Pfam" id="PF00496">
    <property type="entry name" value="SBP_bac_5"/>
    <property type="match status" value="1"/>
</dbReference>
<reference evidence="4 5" key="1">
    <citation type="submission" date="2018-06" db="EMBL/GenBank/DDBJ databases">
        <authorList>
            <consortium name="Pathogen Informatics"/>
            <person name="Doyle S."/>
        </authorList>
    </citation>
    <scope>NUCLEOTIDE SEQUENCE [LARGE SCALE GENOMIC DNA]</scope>
    <source>
        <strain evidence="4 5">NCTC10767</strain>
    </source>
</reference>